<keyword evidence="2" id="KW-1185">Reference proteome</keyword>
<dbReference type="RefSeq" id="WP_238492709.1">
    <property type="nucleotide sequence ID" value="NZ_CBCSJV010000004.1"/>
</dbReference>
<dbReference type="EMBL" id="JAUKNN010000051">
    <property type="protein sequence ID" value="MDN8671065.1"/>
    <property type="molecule type" value="Genomic_DNA"/>
</dbReference>
<comment type="caution">
    <text evidence="1">The sequence shown here is derived from an EMBL/GenBank/DDBJ whole genome shotgun (WGS) entry which is preliminary data.</text>
</comment>
<proteinExistence type="predicted"/>
<accession>A0ABT8QGR2</accession>
<sequence length="209" mass="22177">MHETHRGRVSASDSVRVGPPTSGHLAALWRGKCREIPGAPARDIIKGPVAGILRAALLVLPMLGGCSINKFQHTEWRSDWVDVSSDAIFPGNSTTLPLDRISTLDPDSEAAIAEWMLKSSLVAVSASEVEGKIGSMPLSGLEPAPGESVYLVRTASDEGNGRFIGYVNDKGLLIMYGVMGGCGEQKHRVVAVSLREKPANVFGRCSAAL</sequence>
<name>A0ABT8QGR2_9GAMM</name>
<evidence type="ECO:0000313" key="1">
    <source>
        <dbReference type="EMBL" id="MDN8671065.1"/>
    </source>
</evidence>
<reference evidence="1" key="1">
    <citation type="submission" date="2023-07" db="EMBL/GenBank/DDBJ databases">
        <title>Stenotrophomonas isolates from soil.</title>
        <authorList>
            <person name="Sharma V."/>
            <person name="Zur-Pinska J."/>
            <person name="Hay A.G."/>
        </authorList>
    </citation>
    <scope>NUCLEOTIDE SEQUENCE</scope>
    <source>
        <strain evidence="1">C2</strain>
    </source>
</reference>
<gene>
    <name evidence="1" type="ORF">Q0S36_17090</name>
</gene>
<protein>
    <submittedName>
        <fullName evidence="1">Uncharacterized protein</fullName>
    </submittedName>
</protein>
<dbReference type="Proteomes" id="UP001174315">
    <property type="component" value="Unassembled WGS sequence"/>
</dbReference>
<evidence type="ECO:0000313" key="2">
    <source>
        <dbReference type="Proteomes" id="UP001174315"/>
    </source>
</evidence>
<organism evidence="1 2">
    <name type="scientific">Stenotrophomonas indicatrix</name>
    <dbReference type="NCBI Taxonomy" id="2045451"/>
    <lineage>
        <taxon>Bacteria</taxon>
        <taxon>Pseudomonadati</taxon>
        <taxon>Pseudomonadota</taxon>
        <taxon>Gammaproteobacteria</taxon>
        <taxon>Lysobacterales</taxon>
        <taxon>Lysobacteraceae</taxon>
        <taxon>Stenotrophomonas</taxon>
    </lineage>
</organism>